<keyword evidence="4" id="KW-0479">Metal-binding</keyword>
<keyword evidence="6" id="KW-0833">Ubl conjugation pathway</keyword>
<comment type="caution">
    <text evidence="11">The sequence shown here is derived from an EMBL/GenBank/DDBJ whole genome shotgun (WGS) entry which is preliminary data.</text>
</comment>
<dbReference type="PANTHER" id="PTHR46463">
    <property type="entry name" value="ZINC FINGER, RING/FYVE/PHD-TYPE"/>
    <property type="match status" value="1"/>
</dbReference>
<dbReference type="AlphaFoldDB" id="A0AAP0X706"/>
<name>A0AAP0X706_LIQFO</name>
<keyword evidence="7" id="KW-0862">Zinc</keyword>
<feature type="region of interest" description="Disordered" evidence="9">
    <location>
        <begin position="181"/>
        <end position="223"/>
    </location>
</feature>
<dbReference type="Gene3D" id="3.30.40.10">
    <property type="entry name" value="Zinc/RING finger domain, C3HC4 (zinc finger)"/>
    <property type="match status" value="1"/>
</dbReference>
<gene>
    <name evidence="11" type="ORF">L1049_016102</name>
</gene>
<evidence type="ECO:0000259" key="10">
    <source>
        <dbReference type="PROSITE" id="PS50089"/>
    </source>
</evidence>
<keyword evidence="3" id="KW-0808">Transferase</keyword>
<evidence type="ECO:0000256" key="4">
    <source>
        <dbReference type="ARBA" id="ARBA00022723"/>
    </source>
</evidence>
<proteinExistence type="predicted"/>
<evidence type="ECO:0000256" key="9">
    <source>
        <dbReference type="SAM" id="MobiDB-lite"/>
    </source>
</evidence>
<dbReference type="SUPFAM" id="SSF57850">
    <property type="entry name" value="RING/U-box"/>
    <property type="match status" value="1"/>
</dbReference>
<dbReference type="EMBL" id="JBBPBK010000003">
    <property type="protein sequence ID" value="KAK9287665.1"/>
    <property type="molecule type" value="Genomic_DNA"/>
</dbReference>
<evidence type="ECO:0000256" key="8">
    <source>
        <dbReference type="PROSITE-ProRule" id="PRU00175"/>
    </source>
</evidence>
<dbReference type="InterPro" id="IPR001841">
    <property type="entry name" value="Znf_RING"/>
</dbReference>
<accession>A0AAP0X706</accession>
<keyword evidence="5 8" id="KW-0863">Zinc-finger</keyword>
<dbReference type="PANTHER" id="PTHR46463:SF16">
    <property type="entry name" value="E3 UBIQUITIN-PROTEIN LIGASE RHF1A"/>
    <property type="match status" value="1"/>
</dbReference>
<feature type="compositionally biased region" description="Polar residues" evidence="9">
    <location>
        <begin position="200"/>
        <end position="223"/>
    </location>
</feature>
<evidence type="ECO:0000256" key="7">
    <source>
        <dbReference type="ARBA" id="ARBA00022833"/>
    </source>
</evidence>
<evidence type="ECO:0000256" key="6">
    <source>
        <dbReference type="ARBA" id="ARBA00022786"/>
    </source>
</evidence>
<sequence>MADFTSSYENPIISAASSSSPSSGAVDDSYEDACSICLEPFNTQDPATVTNCKHEYHLQCILEWSQRSKECPICAQFLLLRDPASQELLAAVESERSSRTRRQCPSASTILHHFNEDSDVDLDASYSDDSDFDERIMQHLAAVASRARYVRRRERQRSSGLSPSQVLSFARSANVPDTQRIYTTSPEGYQNLGYELSDGDSPTSNALPTISVQPPFSVDPSVTNRVPSRWCQQRWSFQPQRAS</sequence>
<dbReference type="SMART" id="SM00184">
    <property type="entry name" value="RING"/>
    <property type="match status" value="1"/>
</dbReference>
<dbReference type="GO" id="GO:0061630">
    <property type="term" value="F:ubiquitin protein ligase activity"/>
    <property type="evidence" value="ECO:0007669"/>
    <property type="project" value="UniProtKB-EC"/>
</dbReference>
<feature type="domain" description="RING-type" evidence="10">
    <location>
        <begin position="34"/>
        <end position="74"/>
    </location>
</feature>
<evidence type="ECO:0000313" key="12">
    <source>
        <dbReference type="Proteomes" id="UP001415857"/>
    </source>
</evidence>
<dbReference type="Proteomes" id="UP001415857">
    <property type="component" value="Unassembled WGS sequence"/>
</dbReference>
<comment type="catalytic activity">
    <reaction evidence="1">
        <text>S-ubiquitinyl-[E2 ubiquitin-conjugating enzyme]-L-cysteine + [acceptor protein]-L-lysine = [E2 ubiquitin-conjugating enzyme]-L-cysteine + N(6)-ubiquitinyl-[acceptor protein]-L-lysine.</text>
        <dbReference type="EC" id="2.3.2.27"/>
    </reaction>
</comment>
<evidence type="ECO:0000256" key="5">
    <source>
        <dbReference type="ARBA" id="ARBA00022771"/>
    </source>
</evidence>
<dbReference type="Pfam" id="PF13639">
    <property type="entry name" value="zf-RING_2"/>
    <property type="match status" value="1"/>
</dbReference>
<dbReference type="PROSITE" id="PS50089">
    <property type="entry name" value="ZF_RING_2"/>
    <property type="match status" value="1"/>
</dbReference>
<evidence type="ECO:0000256" key="1">
    <source>
        <dbReference type="ARBA" id="ARBA00000900"/>
    </source>
</evidence>
<evidence type="ECO:0000256" key="3">
    <source>
        <dbReference type="ARBA" id="ARBA00022679"/>
    </source>
</evidence>
<organism evidence="11 12">
    <name type="scientific">Liquidambar formosana</name>
    <name type="common">Formosan gum</name>
    <dbReference type="NCBI Taxonomy" id="63359"/>
    <lineage>
        <taxon>Eukaryota</taxon>
        <taxon>Viridiplantae</taxon>
        <taxon>Streptophyta</taxon>
        <taxon>Embryophyta</taxon>
        <taxon>Tracheophyta</taxon>
        <taxon>Spermatophyta</taxon>
        <taxon>Magnoliopsida</taxon>
        <taxon>eudicotyledons</taxon>
        <taxon>Gunneridae</taxon>
        <taxon>Pentapetalae</taxon>
        <taxon>Saxifragales</taxon>
        <taxon>Altingiaceae</taxon>
        <taxon>Liquidambar</taxon>
    </lineage>
</organism>
<dbReference type="InterPro" id="IPR013083">
    <property type="entry name" value="Znf_RING/FYVE/PHD"/>
</dbReference>
<dbReference type="GO" id="GO:0008270">
    <property type="term" value="F:zinc ion binding"/>
    <property type="evidence" value="ECO:0007669"/>
    <property type="project" value="UniProtKB-KW"/>
</dbReference>
<reference evidence="11 12" key="1">
    <citation type="journal article" date="2024" name="Plant J.">
        <title>Genome sequences and population genomics reveal climatic adaptation and genomic divergence between two closely related sweetgum species.</title>
        <authorList>
            <person name="Xu W.Q."/>
            <person name="Ren C.Q."/>
            <person name="Zhang X.Y."/>
            <person name="Comes H.P."/>
            <person name="Liu X.H."/>
            <person name="Li Y.G."/>
            <person name="Kettle C.J."/>
            <person name="Jalonen R."/>
            <person name="Gaisberger H."/>
            <person name="Ma Y.Z."/>
            <person name="Qiu Y.X."/>
        </authorList>
    </citation>
    <scope>NUCLEOTIDE SEQUENCE [LARGE SCALE GENOMIC DNA]</scope>
    <source>
        <strain evidence="11">Hangzhou</strain>
    </source>
</reference>
<evidence type="ECO:0000256" key="2">
    <source>
        <dbReference type="ARBA" id="ARBA00012483"/>
    </source>
</evidence>
<keyword evidence="12" id="KW-1185">Reference proteome</keyword>
<protein>
    <recommendedName>
        <fullName evidence="2">RING-type E3 ubiquitin transferase</fullName>
        <ecNumber evidence="2">2.3.2.27</ecNumber>
    </recommendedName>
</protein>
<evidence type="ECO:0000313" key="11">
    <source>
        <dbReference type="EMBL" id="KAK9287665.1"/>
    </source>
</evidence>
<dbReference type="EC" id="2.3.2.27" evidence="2"/>